<evidence type="ECO:0000256" key="13">
    <source>
        <dbReference type="ARBA" id="ARBA00023123"/>
    </source>
</evidence>
<dbReference type="GO" id="GO:0030832">
    <property type="term" value="P:regulation of actin filament length"/>
    <property type="evidence" value="ECO:0007669"/>
    <property type="project" value="TreeGrafter"/>
</dbReference>
<dbReference type="Proteomes" id="UP000507470">
    <property type="component" value="Unassembled WGS sequence"/>
</dbReference>
<comment type="catalytic activity">
    <reaction evidence="20">
        <text>L-seryl-[protein] + ATP = O-phospho-L-seryl-[protein] + ADP + H(+)</text>
        <dbReference type="Rhea" id="RHEA:17989"/>
        <dbReference type="Rhea" id="RHEA-COMP:9863"/>
        <dbReference type="Rhea" id="RHEA-COMP:11604"/>
        <dbReference type="ChEBI" id="CHEBI:15378"/>
        <dbReference type="ChEBI" id="CHEBI:29999"/>
        <dbReference type="ChEBI" id="CHEBI:30616"/>
        <dbReference type="ChEBI" id="CHEBI:83421"/>
        <dbReference type="ChEBI" id="CHEBI:456216"/>
        <dbReference type="EC" id="2.7.11.1"/>
    </reaction>
</comment>
<dbReference type="EC" id="2.7.11.1" evidence="4"/>
<evidence type="ECO:0000256" key="3">
    <source>
        <dbReference type="ARBA" id="ARBA00006998"/>
    </source>
</evidence>
<evidence type="ECO:0000256" key="19">
    <source>
        <dbReference type="ARBA" id="ARBA00047899"/>
    </source>
</evidence>
<evidence type="ECO:0000256" key="9">
    <source>
        <dbReference type="ARBA" id="ARBA00022737"/>
    </source>
</evidence>
<comment type="subcellular location">
    <subcellularLocation>
        <location evidence="2">Cell projection</location>
    </subcellularLocation>
    <subcellularLocation>
        <location evidence="1">Cytoplasm</location>
        <location evidence="1">Cytoskeleton</location>
    </subcellularLocation>
</comment>
<dbReference type="PRINTS" id="PR00193">
    <property type="entry name" value="MYOSINHEAVY"/>
</dbReference>
<evidence type="ECO:0000256" key="6">
    <source>
        <dbReference type="ARBA" id="ARBA00022527"/>
    </source>
</evidence>
<evidence type="ECO:0000259" key="25">
    <source>
        <dbReference type="PROSITE" id="PS51456"/>
    </source>
</evidence>
<dbReference type="Gene3D" id="1.20.5.190">
    <property type="match status" value="3"/>
</dbReference>
<dbReference type="Gene3D" id="6.20.240.20">
    <property type="match status" value="1"/>
</dbReference>
<dbReference type="InterPro" id="IPR017441">
    <property type="entry name" value="Protein_kinase_ATP_BS"/>
</dbReference>
<dbReference type="PROSITE" id="PS50011">
    <property type="entry name" value="PROTEIN_KINASE_DOM"/>
    <property type="match status" value="1"/>
</dbReference>
<feature type="compositionally biased region" description="Pro residues" evidence="23">
    <location>
        <begin position="1599"/>
        <end position="1613"/>
    </location>
</feature>
<feature type="compositionally biased region" description="Basic residues" evidence="23">
    <location>
        <begin position="359"/>
        <end position="370"/>
    </location>
</feature>
<evidence type="ECO:0000256" key="12">
    <source>
        <dbReference type="ARBA" id="ARBA00022840"/>
    </source>
</evidence>
<keyword evidence="5" id="KW-0963">Cytoplasm</keyword>
<comment type="similarity">
    <text evidence="3">In the C-terminal section; belongs to the TRAFAC class myosin-kinesin ATPase superfamily. Myosin family.</text>
</comment>
<keyword evidence="13 21" id="KW-0518">Myosin</keyword>
<dbReference type="GO" id="GO:0005524">
    <property type="term" value="F:ATP binding"/>
    <property type="evidence" value="ECO:0007669"/>
    <property type="project" value="UniProtKB-UniRule"/>
</dbReference>
<evidence type="ECO:0000256" key="7">
    <source>
        <dbReference type="ARBA" id="ARBA00022606"/>
    </source>
</evidence>
<gene>
    <name evidence="26" type="ORF">MCOR_19372</name>
</gene>
<evidence type="ECO:0000256" key="1">
    <source>
        <dbReference type="ARBA" id="ARBA00004245"/>
    </source>
</evidence>
<dbReference type="Gene3D" id="1.20.120.720">
    <property type="entry name" value="Myosin VI head, motor domain, U50 subdomain"/>
    <property type="match status" value="1"/>
</dbReference>
<feature type="region of interest" description="Disordered" evidence="23">
    <location>
        <begin position="355"/>
        <end position="374"/>
    </location>
</feature>
<dbReference type="SMART" id="SM00220">
    <property type="entry name" value="S_TKc"/>
    <property type="match status" value="1"/>
</dbReference>
<feature type="region of interest" description="Actin-binding" evidence="21">
    <location>
        <begin position="1019"/>
        <end position="1041"/>
    </location>
</feature>
<evidence type="ECO:0000256" key="8">
    <source>
        <dbReference type="ARBA" id="ARBA00022679"/>
    </source>
</evidence>
<feature type="region of interest" description="Disordered" evidence="23">
    <location>
        <begin position="1556"/>
        <end position="1656"/>
    </location>
</feature>
<dbReference type="Pfam" id="PF00612">
    <property type="entry name" value="IQ"/>
    <property type="match status" value="4"/>
</dbReference>
<evidence type="ECO:0000256" key="4">
    <source>
        <dbReference type="ARBA" id="ARBA00012513"/>
    </source>
</evidence>
<dbReference type="InterPro" id="IPR027417">
    <property type="entry name" value="P-loop_NTPase"/>
</dbReference>
<evidence type="ECO:0000256" key="20">
    <source>
        <dbReference type="ARBA" id="ARBA00048679"/>
    </source>
</evidence>
<sequence length="1750" mass="200637">MIRKTAGSGFLTIPVGNRYMYIKKWIITTDVKEYLHVILNGNEHKQIRTLRNLKLPDPTDTWELEDLIGEGTYGDVYTAKHKVTGEKVAVKVLDSIHEMIEEIEQEFIILSEHGDHPNMPKFYGLFLKPGMDNQIWIVMELCGKGSVTHLSREVHHRGEKLDEMLIAHILHETLSVLAHLHSRHIIHRDVKGHNILINDSGEVKIIDFGVSAILENSAGRRKTSVGTPYWMAPEVIACERQLEYNYDSRCDIWSLGITAIELAESEPPLSDLHPMRALFKIPRNTSPSLQIPEKWSQNFKDFIHQCLVKDFEERPSAKELLQHPFITSLPADSSVFKHRLKDLTAKMEPKIHEPDITTKKGRLKTHRKSKKEPLDTADDLTSLEILDEETIVSQLFHRYAQTKIYTYIGDILLAVNPFTPLTIYADEYAQMYMNAAKDDYPPHIFAVADQSYQMMMHNRKHQCIVISGESGAGKTESANLLVQQLTQLGKAPNRTLEDRILQVNPLMEAFGNAQTVINNNSSRFGKYLEMFFTSTGTVIGAKITEYLLEKSRVISQAKLDKITEYLSEKSRVISQAKGEQNFHIFYYVHDGLAHDQEATYHLKDSAKYRYIDEYTSRTRDVASISVNRVKFKGIQHCFDIIGFQPEEVKSVYGIIASILHTGNVDFDEKDSSHGGEACVITNMYLIEYVSKLLGINKNDLVEAFTTSAVVARGEVIIRDNSVPEAFDARDAMAKALYGRLFSWIVNRINSLLKPGSAMDTDSENNFIIGLLDIFGFENFPKNSFEQLCINIANEQIQYYFNQHIFAWEMAEYKSEGLEGIQVSFIDNHPLLDMFLMKPMGLLALLDEESHFPKATDASLVEKFHKNIQSKHYSRPKGSNITFYVDHYAGRVEYDALGFLEKNRDRLPGDVVNMLRASDNIVVKSLFQTHLTKTGNLASGSRGPTPASSALSSPFGSMSSINVQSYSSKQSTGFGGMGGSKYHGSSSSKYLYSIYSALGSASTSMTRIQQTVATYFRYSLMDLMSKMVAGTPHFVRCIRPNGDNLPDQFDNEKVTIQLRYTGVLETTRIRREGYSHRIPFAEFIRRYHMLVFGHQEKVEYSRDCCFRMLERLKMDNWALGKSKVFLKYYHMEQLARIFEERNKKVIVIQSAVRMWQAQNKFLKLKWQREKAVVKIQSFARMVNARKGYMQSKKRRLQAAILVQKSVKGFMARKKIQPKLKEHRRQMEAAVLIQSKYRSYAAMKERKHLLAEKKRLDELLLAEQQRIEREKKQRLEEERKRQEAERKIAEEEARREREEKEKRKQQKEVKFKTDSAIKIQRAFRSHRAQKIAKELYQTRGMDQSRAAVLIQTYFRQWKCKSVYQQLQQYKSQKELQLIYFTQQVENYSQELSKTLEQTNFPIAVSHRKSAVIEREITPPPRPITPTPPNISDERLEHMRKMQKIKAFMSGDQADYYKRVAGTRPGSVQTIQADVHVPPVHLNKRREMKGVIEPETAKYYNSFAETSGESNTDTNFNIEPDLNSNKEELLNENDVNDLTKRLEDECAQSIVHLWSKRQQVPVEDTSIPESLSDSRHRQQPQIYFPPPPPLPPPDLPSTSKVPPTPPPPPPPPPPPVSTKGKAPLPPAIKKTKAPPIPPLMLNGNSSPTLPSLPSDENSNVLQSKLKPVVQNGFKNGSVPKVQFQEKQIGQNGHADIVDEINNNDDFVKKRLRKTNVDWTKGTLRKKATHETQQFDFRSMLKKTGRLEKELETK</sequence>
<reference evidence="26 27" key="1">
    <citation type="submission" date="2020-06" db="EMBL/GenBank/DDBJ databases">
        <authorList>
            <person name="Li R."/>
            <person name="Bekaert M."/>
        </authorList>
    </citation>
    <scope>NUCLEOTIDE SEQUENCE [LARGE SCALE GENOMIC DNA]</scope>
    <source>
        <strain evidence="27">wild</strain>
    </source>
</reference>
<dbReference type="GO" id="GO:0042995">
    <property type="term" value="C:cell projection"/>
    <property type="evidence" value="ECO:0007669"/>
    <property type="project" value="UniProtKB-SubCell"/>
</dbReference>
<feature type="binding site" evidence="21">
    <location>
        <begin position="468"/>
        <end position="475"/>
    </location>
    <ligand>
        <name>ATP</name>
        <dbReference type="ChEBI" id="CHEBI:30616"/>
    </ligand>
</feature>
<dbReference type="PANTHER" id="PTHR46256">
    <property type="entry name" value="AGAP011099-PA"/>
    <property type="match status" value="1"/>
</dbReference>
<dbReference type="SUPFAM" id="SSF52540">
    <property type="entry name" value="P-loop containing nucleoside triphosphate hydrolases"/>
    <property type="match status" value="2"/>
</dbReference>
<dbReference type="Gene3D" id="1.20.58.530">
    <property type="match status" value="1"/>
</dbReference>
<feature type="region of interest" description="Disordered" evidence="23">
    <location>
        <begin position="1270"/>
        <end position="1305"/>
    </location>
</feature>
<feature type="domain" description="Myosin motor" evidence="25">
    <location>
        <begin position="375"/>
        <end position="1141"/>
    </location>
</feature>
<dbReference type="PANTHER" id="PTHR46256:SF3">
    <property type="entry name" value="MYOSIN MOTOR DOMAIN-CONTAINING PROTEIN"/>
    <property type="match status" value="1"/>
</dbReference>
<keyword evidence="16" id="KW-0206">Cytoskeleton</keyword>
<keyword evidence="14 21" id="KW-0505">Motor protein</keyword>
<dbReference type="Pfam" id="PF00069">
    <property type="entry name" value="Pkinase"/>
    <property type="match status" value="1"/>
</dbReference>
<feature type="binding site" evidence="22">
    <location>
        <position position="91"/>
    </location>
    <ligand>
        <name>ATP</name>
        <dbReference type="ChEBI" id="CHEBI:30616"/>
    </ligand>
</feature>
<evidence type="ECO:0000256" key="18">
    <source>
        <dbReference type="ARBA" id="ARBA00023305"/>
    </source>
</evidence>
<dbReference type="PROSITE" id="PS51456">
    <property type="entry name" value="MYOSIN_MOTOR"/>
    <property type="match status" value="1"/>
</dbReference>
<keyword evidence="11" id="KW-0418">Kinase</keyword>
<feature type="compositionally biased region" description="Pro residues" evidence="23">
    <location>
        <begin position="1580"/>
        <end position="1592"/>
    </location>
</feature>
<feature type="domain" description="Protein kinase" evidence="24">
    <location>
        <begin position="62"/>
        <end position="326"/>
    </location>
</feature>
<dbReference type="SUPFAM" id="SSF56112">
    <property type="entry name" value="Protein kinase-like (PK-like)"/>
    <property type="match status" value="1"/>
</dbReference>
<protein>
    <recommendedName>
        <fullName evidence="4">non-specific serine/threonine protein kinase</fullName>
        <ecNumber evidence="4">2.7.11.1</ecNumber>
    </recommendedName>
</protein>
<dbReference type="Pfam" id="PF00063">
    <property type="entry name" value="Myosin_head"/>
    <property type="match status" value="2"/>
</dbReference>
<comment type="similarity">
    <text evidence="21">Belongs to the TRAFAC class myosin-kinesin ATPase superfamily. Myosin family.</text>
</comment>
<dbReference type="CDD" id="cd01379">
    <property type="entry name" value="MYSc_Myo3"/>
    <property type="match status" value="1"/>
</dbReference>
<keyword evidence="8 26" id="KW-0808">Transferase</keyword>
<dbReference type="SMART" id="SM00015">
    <property type="entry name" value="IQ"/>
    <property type="match status" value="5"/>
</dbReference>
<evidence type="ECO:0000256" key="10">
    <source>
        <dbReference type="ARBA" id="ARBA00022741"/>
    </source>
</evidence>
<organism evidence="26 27">
    <name type="scientific">Mytilus coruscus</name>
    <name type="common">Sea mussel</name>
    <dbReference type="NCBI Taxonomy" id="42192"/>
    <lineage>
        <taxon>Eukaryota</taxon>
        <taxon>Metazoa</taxon>
        <taxon>Spiralia</taxon>
        <taxon>Lophotrochozoa</taxon>
        <taxon>Mollusca</taxon>
        <taxon>Bivalvia</taxon>
        <taxon>Autobranchia</taxon>
        <taxon>Pteriomorphia</taxon>
        <taxon>Mytilida</taxon>
        <taxon>Mytiloidea</taxon>
        <taxon>Mytilidae</taxon>
        <taxon>Mytilinae</taxon>
        <taxon>Mytilus</taxon>
    </lineage>
</organism>
<dbReference type="InterPro" id="IPR001609">
    <property type="entry name" value="Myosin_head_motor_dom-like"/>
</dbReference>
<keyword evidence="9" id="KW-0677">Repeat</keyword>
<keyword evidence="7" id="KW-0716">Sensory transduction</keyword>
<dbReference type="PROSITE" id="PS50096">
    <property type="entry name" value="IQ"/>
    <property type="match status" value="5"/>
</dbReference>
<dbReference type="PROSITE" id="PS00108">
    <property type="entry name" value="PROTEIN_KINASE_ST"/>
    <property type="match status" value="1"/>
</dbReference>
<keyword evidence="10 21" id="KW-0547">Nucleotide-binding</keyword>
<feature type="compositionally biased region" description="Polar residues" evidence="23">
    <location>
        <begin position="1639"/>
        <end position="1656"/>
    </location>
</feature>
<dbReference type="Gene3D" id="1.10.10.820">
    <property type="match status" value="1"/>
</dbReference>
<keyword evidence="18" id="KW-0844">Vision</keyword>
<keyword evidence="27" id="KW-1185">Reference proteome</keyword>
<dbReference type="PROSITE" id="PS00107">
    <property type="entry name" value="PROTEIN_KINASE_ATP"/>
    <property type="match status" value="1"/>
</dbReference>
<evidence type="ECO:0000256" key="5">
    <source>
        <dbReference type="ARBA" id="ARBA00022490"/>
    </source>
</evidence>
<evidence type="ECO:0000256" key="14">
    <source>
        <dbReference type="ARBA" id="ARBA00023175"/>
    </source>
</evidence>
<dbReference type="EMBL" id="CACVKT020003420">
    <property type="protein sequence ID" value="CAC5383649.1"/>
    <property type="molecule type" value="Genomic_DNA"/>
</dbReference>
<dbReference type="Gene3D" id="3.40.850.10">
    <property type="entry name" value="Kinesin motor domain"/>
    <property type="match status" value="2"/>
</dbReference>
<accession>A0A6J8BLS9</accession>
<keyword evidence="6" id="KW-0723">Serine/threonine-protein kinase</keyword>
<evidence type="ECO:0000313" key="26">
    <source>
        <dbReference type="EMBL" id="CAC5383649.1"/>
    </source>
</evidence>
<dbReference type="GO" id="GO:0016459">
    <property type="term" value="C:myosin complex"/>
    <property type="evidence" value="ECO:0007669"/>
    <property type="project" value="UniProtKB-KW"/>
</dbReference>
<keyword evidence="15 21" id="KW-0009">Actin-binding</keyword>
<evidence type="ECO:0000256" key="15">
    <source>
        <dbReference type="ARBA" id="ARBA00023203"/>
    </source>
</evidence>
<dbReference type="InterPro" id="IPR008271">
    <property type="entry name" value="Ser/Thr_kinase_AS"/>
</dbReference>
<evidence type="ECO:0000259" key="24">
    <source>
        <dbReference type="PROSITE" id="PS50011"/>
    </source>
</evidence>
<dbReference type="InterPro" id="IPR011009">
    <property type="entry name" value="Kinase-like_dom_sf"/>
</dbReference>
<evidence type="ECO:0000256" key="22">
    <source>
        <dbReference type="PROSITE-ProRule" id="PRU10141"/>
    </source>
</evidence>
<dbReference type="InterPro" id="IPR000719">
    <property type="entry name" value="Prot_kinase_dom"/>
</dbReference>
<dbReference type="GO" id="GO:0007601">
    <property type="term" value="P:visual perception"/>
    <property type="evidence" value="ECO:0007669"/>
    <property type="project" value="UniProtKB-KW"/>
</dbReference>
<evidence type="ECO:0000256" key="21">
    <source>
        <dbReference type="PROSITE-ProRule" id="PRU00782"/>
    </source>
</evidence>
<evidence type="ECO:0000256" key="11">
    <source>
        <dbReference type="ARBA" id="ARBA00022777"/>
    </source>
</evidence>
<keyword evidence="17" id="KW-0966">Cell projection</keyword>
<dbReference type="SMART" id="SM00242">
    <property type="entry name" value="MYSc"/>
    <property type="match status" value="1"/>
</dbReference>
<proteinExistence type="inferred from homology"/>
<dbReference type="InterPro" id="IPR036083">
    <property type="entry name" value="MYSc_Myo3"/>
</dbReference>
<dbReference type="OrthoDB" id="2914378at2759"/>
<evidence type="ECO:0000256" key="16">
    <source>
        <dbReference type="ARBA" id="ARBA00023212"/>
    </source>
</evidence>
<comment type="catalytic activity">
    <reaction evidence="19">
        <text>L-threonyl-[protein] + ATP = O-phospho-L-threonyl-[protein] + ADP + H(+)</text>
        <dbReference type="Rhea" id="RHEA:46608"/>
        <dbReference type="Rhea" id="RHEA-COMP:11060"/>
        <dbReference type="Rhea" id="RHEA-COMP:11605"/>
        <dbReference type="ChEBI" id="CHEBI:15378"/>
        <dbReference type="ChEBI" id="CHEBI:30013"/>
        <dbReference type="ChEBI" id="CHEBI:30616"/>
        <dbReference type="ChEBI" id="CHEBI:61977"/>
        <dbReference type="ChEBI" id="CHEBI:456216"/>
        <dbReference type="EC" id="2.7.11.1"/>
    </reaction>
</comment>
<dbReference type="GO" id="GO:0000146">
    <property type="term" value="F:microfilament motor activity"/>
    <property type="evidence" value="ECO:0007669"/>
    <property type="project" value="TreeGrafter"/>
</dbReference>
<evidence type="ECO:0000256" key="23">
    <source>
        <dbReference type="SAM" id="MobiDB-lite"/>
    </source>
</evidence>
<dbReference type="InterPro" id="IPR052409">
    <property type="entry name" value="Myosin-III_kinase_activity"/>
</dbReference>
<dbReference type="FunFam" id="1.10.510.10:FF:000421">
    <property type="entry name" value="Serine/threonine-protein kinase PAK 6"/>
    <property type="match status" value="1"/>
</dbReference>
<dbReference type="InterPro" id="IPR000048">
    <property type="entry name" value="IQ_motif_EF-hand-BS"/>
</dbReference>
<dbReference type="InterPro" id="IPR036961">
    <property type="entry name" value="Kinesin_motor_dom_sf"/>
</dbReference>
<dbReference type="Gene3D" id="1.10.510.10">
    <property type="entry name" value="Transferase(Phosphotransferase) domain 1"/>
    <property type="match status" value="1"/>
</dbReference>
<dbReference type="GO" id="GO:0004674">
    <property type="term" value="F:protein serine/threonine kinase activity"/>
    <property type="evidence" value="ECO:0007669"/>
    <property type="project" value="UniProtKB-KW"/>
</dbReference>
<name>A0A6J8BLS9_MYTCO</name>
<dbReference type="GO" id="GO:0003779">
    <property type="term" value="F:actin binding"/>
    <property type="evidence" value="ECO:0007669"/>
    <property type="project" value="UniProtKB-KW"/>
</dbReference>
<keyword evidence="12 21" id="KW-0067">ATP-binding</keyword>
<evidence type="ECO:0000256" key="17">
    <source>
        <dbReference type="ARBA" id="ARBA00023273"/>
    </source>
</evidence>
<evidence type="ECO:0000313" key="27">
    <source>
        <dbReference type="Proteomes" id="UP000507470"/>
    </source>
</evidence>
<evidence type="ECO:0000256" key="2">
    <source>
        <dbReference type="ARBA" id="ARBA00004316"/>
    </source>
</evidence>